<sequence length="122" mass="13919">MDIEVVCGSTGSKIEMYWVVGAPVDFRCGAERLRVQARETLGRSPLDGSAFVFRNRRSNRIKVLKVDAQGVWLATRRLHEGRFCWVSALEPMASLTRQQFRWLCAGVDWQRLSASLPLEKHV</sequence>
<organism evidence="1 2">
    <name type="scientific">Fulvimonas soli</name>
    <dbReference type="NCBI Taxonomy" id="155197"/>
    <lineage>
        <taxon>Bacteria</taxon>
        <taxon>Pseudomonadati</taxon>
        <taxon>Pseudomonadota</taxon>
        <taxon>Gammaproteobacteria</taxon>
        <taxon>Lysobacterales</taxon>
        <taxon>Rhodanobacteraceae</taxon>
        <taxon>Fulvimonas</taxon>
    </lineage>
</organism>
<dbReference type="NCBIfam" id="NF033819">
    <property type="entry name" value="IS66_TnpB"/>
    <property type="match status" value="1"/>
</dbReference>
<dbReference type="PANTHER" id="PTHR36455:SF1">
    <property type="entry name" value="BLR8292 PROTEIN"/>
    <property type="match status" value="1"/>
</dbReference>
<dbReference type="EMBL" id="QGHC01000033">
    <property type="protein sequence ID" value="PWK80636.1"/>
    <property type="molecule type" value="Genomic_DNA"/>
</dbReference>
<dbReference type="AlphaFoldDB" id="A0A316HJE6"/>
<evidence type="ECO:0000313" key="2">
    <source>
        <dbReference type="Proteomes" id="UP000245812"/>
    </source>
</evidence>
<dbReference type="Proteomes" id="UP000245812">
    <property type="component" value="Unassembled WGS sequence"/>
</dbReference>
<reference evidence="1 2" key="1">
    <citation type="submission" date="2018-05" db="EMBL/GenBank/DDBJ databases">
        <title>Genomic Encyclopedia of Type Strains, Phase IV (KMG-IV): sequencing the most valuable type-strain genomes for metagenomic binning, comparative biology and taxonomic classification.</title>
        <authorList>
            <person name="Goeker M."/>
        </authorList>
    </citation>
    <scope>NUCLEOTIDE SEQUENCE [LARGE SCALE GENOMIC DNA]</scope>
    <source>
        <strain evidence="1 2">DSM 14263</strain>
    </source>
</reference>
<keyword evidence="2" id="KW-1185">Reference proteome</keyword>
<protein>
    <submittedName>
        <fullName evidence="1">Transposase</fullName>
    </submittedName>
</protein>
<gene>
    <name evidence="1" type="ORF">C7456_1332</name>
</gene>
<accession>A0A316HJE6</accession>
<name>A0A316HJE6_9GAMM</name>
<proteinExistence type="predicted"/>
<evidence type="ECO:0000313" key="1">
    <source>
        <dbReference type="EMBL" id="PWK80636.1"/>
    </source>
</evidence>
<dbReference type="PANTHER" id="PTHR36455">
    <property type="match status" value="1"/>
</dbReference>
<dbReference type="Pfam" id="PF05717">
    <property type="entry name" value="TnpB_IS66"/>
    <property type="match status" value="1"/>
</dbReference>
<comment type="caution">
    <text evidence="1">The sequence shown here is derived from an EMBL/GenBank/DDBJ whole genome shotgun (WGS) entry which is preliminary data.</text>
</comment>
<dbReference type="InterPro" id="IPR008878">
    <property type="entry name" value="Transposase_IS66_Orf2"/>
</dbReference>
<dbReference type="RefSeq" id="WP_211306350.1">
    <property type="nucleotide sequence ID" value="NZ_QGHC01000033.1"/>
</dbReference>